<dbReference type="RefSeq" id="WP_284052182.1">
    <property type="nucleotide sequence ID" value="NZ_JAGRQC010000001.1"/>
</dbReference>
<comment type="caution">
    <text evidence="1">The sequence shown here is derived from an EMBL/GenBank/DDBJ whole genome shotgun (WGS) entry which is preliminary data.</text>
</comment>
<name>A0A8T4IAN8_9SPHN</name>
<protein>
    <submittedName>
        <fullName evidence="1">Uncharacterized protein</fullName>
    </submittedName>
</protein>
<evidence type="ECO:0000313" key="2">
    <source>
        <dbReference type="Proteomes" id="UP000676996"/>
    </source>
</evidence>
<accession>A0A8T4IAN8</accession>
<dbReference type="Proteomes" id="UP000676996">
    <property type="component" value="Unassembled WGS sequence"/>
</dbReference>
<keyword evidence="2" id="KW-1185">Reference proteome</keyword>
<organism evidence="1 2">
    <name type="scientific">Stakelama marina</name>
    <dbReference type="NCBI Taxonomy" id="2826939"/>
    <lineage>
        <taxon>Bacteria</taxon>
        <taxon>Pseudomonadati</taxon>
        <taxon>Pseudomonadota</taxon>
        <taxon>Alphaproteobacteria</taxon>
        <taxon>Sphingomonadales</taxon>
        <taxon>Sphingomonadaceae</taxon>
        <taxon>Stakelama</taxon>
    </lineage>
</organism>
<dbReference type="AlphaFoldDB" id="A0A8T4IAN8"/>
<reference evidence="1" key="1">
    <citation type="submission" date="2021-04" db="EMBL/GenBank/DDBJ databases">
        <title>Ouciella asimina sp. nov., isolated from the surface seawater in the hydrothermal field of Okinawa Trough.</title>
        <authorList>
            <person name="Shuang W."/>
        </authorList>
    </citation>
    <scope>NUCLEOTIDE SEQUENCE</scope>
    <source>
        <strain evidence="1">LXI357</strain>
    </source>
</reference>
<gene>
    <name evidence="1" type="ORF">J7S20_00020</name>
</gene>
<sequence>MALSHDDDGYHLALAGMPEKSIELMNIGPGVALDKVVFPKQASEIALVEYRAGTGDPATAFRAVI</sequence>
<proteinExistence type="predicted"/>
<dbReference type="EMBL" id="JAGRQC010000001">
    <property type="protein sequence ID" value="MBR0550884.1"/>
    <property type="molecule type" value="Genomic_DNA"/>
</dbReference>
<evidence type="ECO:0000313" key="1">
    <source>
        <dbReference type="EMBL" id="MBR0550884.1"/>
    </source>
</evidence>